<dbReference type="AlphaFoldDB" id="A0AAD6UTV7"/>
<evidence type="ECO:0000313" key="3">
    <source>
        <dbReference type="Proteomes" id="UP001219525"/>
    </source>
</evidence>
<dbReference type="EMBL" id="JARJCW010000099">
    <property type="protein sequence ID" value="KAJ7194325.1"/>
    <property type="molecule type" value="Genomic_DNA"/>
</dbReference>
<gene>
    <name evidence="2" type="ORF">GGX14DRAFT_404777</name>
</gene>
<name>A0AAD6UTV7_9AGAR</name>
<keyword evidence="1" id="KW-1133">Transmembrane helix</keyword>
<keyword evidence="1" id="KW-0812">Transmembrane</keyword>
<comment type="caution">
    <text evidence="2">The sequence shown here is derived from an EMBL/GenBank/DDBJ whole genome shotgun (WGS) entry which is preliminary data.</text>
</comment>
<organism evidence="2 3">
    <name type="scientific">Mycena pura</name>
    <dbReference type="NCBI Taxonomy" id="153505"/>
    <lineage>
        <taxon>Eukaryota</taxon>
        <taxon>Fungi</taxon>
        <taxon>Dikarya</taxon>
        <taxon>Basidiomycota</taxon>
        <taxon>Agaricomycotina</taxon>
        <taxon>Agaricomycetes</taxon>
        <taxon>Agaricomycetidae</taxon>
        <taxon>Agaricales</taxon>
        <taxon>Marasmiineae</taxon>
        <taxon>Mycenaceae</taxon>
        <taxon>Mycena</taxon>
    </lineage>
</organism>
<keyword evidence="3" id="KW-1185">Reference proteome</keyword>
<protein>
    <submittedName>
        <fullName evidence="2">Uncharacterized protein</fullName>
    </submittedName>
</protein>
<sequence>MYQGRQNINWHQNGQVIVASMQSTNTVSFLTVSAEKQILFKINRRIMELVLQWLSSSGVAMQAESLDGLGERNQHQGFWKSVADCLSRRLTGVVDCELHILQSFALFVNFMAGVVGLSFGVVVRFKSNDMTSDGPFGWNAEVSPSWSWFHGKVANLFEIPRRRGTSQEDRPRMLKVIESVTYCDADLLLRKGHGTKAETLIKKVLRISSGKWADIESNCLELLSDSSRWNVGSSTSARTTVLLIMRSQEPKQKLGAYTALLILSGIFFSQAEDNTATSLFTVALEGFTYMDVHRHRAECMACLGDISKRNHHLVKAVELW</sequence>
<dbReference type="Proteomes" id="UP001219525">
    <property type="component" value="Unassembled WGS sequence"/>
</dbReference>
<keyword evidence="1" id="KW-0472">Membrane</keyword>
<accession>A0AAD6UTV7</accession>
<reference evidence="2" key="1">
    <citation type="submission" date="2023-03" db="EMBL/GenBank/DDBJ databases">
        <title>Massive genome expansion in bonnet fungi (Mycena s.s.) driven by repeated elements and novel gene families across ecological guilds.</title>
        <authorList>
            <consortium name="Lawrence Berkeley National Laboratory"/>
            <person name="Harder C.B."/>
            <person name="Miyauchi S."/>
            <person name="Viragh M."/>
            <person name="Kuo A."/>
            <person name="Thoen E."/>
            <person name="Andreopoulos B."/>
            <person name="Lu D."/>
            <person name="Skrede I."/>
            <person name="Drula E."/>
            <person name="Henrissat B."/>
            <person name="Morin E."/>
            <person name="Kohler A."/>
            <person name="Barry K."/>
            <person name="LaButti K."/>
            <person name="Morin E."/>
            <person name="Salamov A."/>
            <person name="Lipzen A."/>
            <person name="Mereny Z."/>
            <person name="Hegedus B."/>
            <person name="Baldrian P."/>
            <person name="Stursova M."/>
            <person name="Weitz H."/>
            <person name="Taylor A."/>
            <person name="Grigoriev I.V."/>
            <person name="Nagy L.G."/>
            <person name="Martin F."/>
            <person name="Kauserud H."/>
        </authorList>
    </citation>
    <scope>NUCLEOTIDE SEQUENCE</scope>
    <source>
        <strain evidence="2">9144</strain>
    </source>
</reference>
<proteinExistence type="predicted"/>
<evidence type="ECO:0000313" key="2">
    <source>
        <dbReference type="EMBL" id="KAJ7194325.1"/>
    </source>
</evidence>
<feature type="transmembrane region" description="Helical" evidence="1">
    <location>
        <begin position="104"/>
        <end position="123"/>
    </location>
</feature>
<evidence type="ECO:0000256" key="1">
    <source>
        <dbReference type="SAM" id="Phobius"/>
    </source>
</evidence>